<organism evidence="2 3">
    <name type="scientific">Haloechinothrix alba</name>
    <dbReference type="NCBI Taxonomy" id="664784"/>
    <lineage>
        <taxon>Bacteria</taxon>
        <taxon>Bacillati</taxon>
        <taxon>Actinomycetota</taxon>
        <taxon>Actinomycetes</taxon>
        <taxon>Pseudonocardiales</taxon>
        <taxon>Pseudonocardiaceae</taxon>
        <taxon>Haloechinothrix</taxon>
    </lineage>
</organism>
<gene>
    <name evidence="2" type="ORF">SAMN06265360_11450</name>
</gene>
<dbReference type="InterPro" id="IPR010982">
    <property type="entry name" value="Lambda_DNA-bd_dom_sf"/>
</dbReference>
<dbReference type="SUPFAM" id="SSF47413">
    <property type="entry name" value="lambda repressor-like DNA-binding domains"/>
    <property type="match status" value="1"/>
</dbReference>
<name>A0A238Y9C4_9PSEU</name>
<dbReference type="OrthoDB" id="3436002at2"/>
<dbReference type="Proteomes" id="UP000198348">
    <property type="component" value="Unassembled WGS sequence"/>
</dbReference>
<dbReference type="EMBL" id="FZNW01000014">
    <property type="protein sequence ID" value="SNR67418.1"/>
    <property type="molecule type" value="Genomic_DNA"/>
</dbReference>
<dbReference type="RefSeq" id="WP_089302147.1">
    <property type="nucleotide sequence ID" value="NZ_FZNW01000014.1"/>
</dbReference>
<dbReference type="SMART" id="SM00530">
    <property type="entry name" value="HTH_XRE"/>
    <property type="match status" value="1"/>
</dbReference>
<evidence type="ECO:0000313" key="2">
    <source>
        <dbReference type="EMBL" id="SNR67418.1"/>
    </source>
</evidence>
<evidence type="ECO:0000259" key="1">
    <source>
        <dbReference type="PROSITE" id="PS50943"/>
    </source>
</evidence>
<protein>
    <submittedName>
        <fullName evidence="2">Helix-turn-helix domain-containing protein</fullName>
    </submittedName>
</protein>
<dbReference type="PROSITE" id="PS50943">
    <property type="entry name" value="HTH_CROC1"/>
    <property type="match status" value="1"/>
</dbReference>
<dbReference type="InterPro" id="IPR001387">
    <property type="entry name" value="Cro/C1-type_HTH"/>
</dbReference>
<proteinExistence type="predicted"/>
<dbReference type="CDD" id="cd00093">
    <property type="entry name" value="HTH_XRE"/>
    <property type="match status" value="1"/>
</dbReference>
<dbReference type="AlphaFoldDB" id="A0A238Y9C4"/>
<evidence type="ECO:0000313" key="3">
    <source>
        <dbReference type="Proteomes" id="UP000198348"/>
    </source>
</evidence>
<accession>A0A238Y9C4</accession>
<dbReference type="Gene3D" id="1.10.260.40">
    <property type="entry name" value="lambda repressor-like DNA-binding domains"/>
    <property type="match status" value="1"/>
</dbReference>
<keyword evidence="3" id="KW-1185">Reference proteome</keyword>
<sequence>MTGGARSSIRQRRVSSELRRLREAQGMTCEDVATALGCSISKISRMETGVRGLNVDDVAAVLGVLHVPARHREELLTLVRNGAQRNLVHIGGKLPDPLKDLIRAENEAVALYNYESLLVPGLLQTGDYARTVIRTGNPMLSEDEVDQRVTARMSRQALLSRYRGPTLSAIVDEMALRRPVGGVGVMHGQLQHLLGMIERPKVELRVVPFATEEHPGLGGPLMILDFDDQPPLVGFEARSISGLLEEEPAVHRVKLAWRELRTSALSPEESARLVAEIAGELT</sequence>
<dbReference type="InterPro" id="IPR043917">
    <property type="entry name" value="DUF5753"/>
</dbReference>
<dbReference type="GO" id="GO:0003677">
    <property type="term" value="F:DNA binding"/>
    <property type="evidence" value="ECO:0007669"/>
    <property type="project" value="InterPro"/>
</dbReference>
<reference evidence="3" key="1">
    <citation type="submission" date="2017-06" db="EMBL/GenBank/DDBJ databases">
        <authorList>
            <person name="Varghese N."/>
            <person name="Submissions S."/>
        </authorList>
    </citation>
    <scope>NUCLEOTIDE SEQUENCE [LARGE SCALE GENOMIC DNA]</scope>
    <source>
        <strain evidence="3">DSM 45207</strain>
    </source>
</reference>
<feature type="domain" description="HTH cro/C1-type" evidence="1">
    <location>
        <begin position="18"/>
        <end position="72"/>
    </location>
</feature>
<dbReference type="Pfam" id="PF19054">
    <property type="entry name" value="DUF5753"/>
    <property type="match status" value="1"/>
</dbReference>
<dbReference type="Pfam" id="PF13560">
    <property type="entry name" value="HTH_31"/>
    <property type="match status" value="1"/>
</dbReference>